<accession>A0AAV2GIB4</accession>
<dbReference type="Proteomes" id="UP001497516">
    <property type="component" value="Chromosome 9"/>
</dbReference>
<keyword evidence="2" id="KW-1185">Reference proteome</keyword>
<gene>
    <name evidence="1" type="ORF">LTRI10_LOCUS49837</name>
</gene>
<sequence length="68" mass="7737">MVGQRQSLCKSGNIVSLILPLSAGDHHDSSSLYLPYIDEKEKRRVMADCSCRERTGKKRVERFVIAEK</sequence>
<organism evidence="1 2">
    <name type="scientific">Linum trigynum</name>
    <dbReference type="NCBI Taxonomy" id="586398"/>
    <lineage>
        <taxon>Eukaryota</taxon>
        <taxon>Viridiplantae</taxon>
        <taxon>Streptophyta</taxon>
        <taxon>Embryophyta</taxon>
        <taxon>Tracheophyta</taxon>
        <taxon>Spermatophyta</taxon>
        <taxon>Magnoliopsida</taxon>
        <taxon>eudicotyledons</taxon>
        <taxon>Gunneridae</taxon>
        <taxon>Pentapetalae</taxon>
        <taxon>rosids</taxon>
        <taxon>fabids</taxon>
        <taxon>Malpighiales</taxon>
        <taxon>Linaceae</taxon>
        <taxon>Linum</taxon>
    </lineage>
</organism>
<proteinExistence type="predicted"/>
<reference evidence="1 2" key="1">
    <citation type="submission" date="2024-04" db="EMBL/GenBank/DDBJ databases">
        <authorList>
            <person name="Fracassetti M."/>
        </authorList>
    </citation>
    <scope>NUCLEOTIDE SEQUENCE [LARGE SCALE GENOMIC DNA]</scope>
</reference>
<name>A0AAV2GIB4_9ROSI</name>
<protein>
    <submittedName>
        <fullName evidence="1">Uncharacterized protein</fullName>
    </submittedName>
</protein>
<evidence type="ECO:0000313" key="2">
    <source>
        <dbReference type="Proteomes" id="UP001497516"/>
    </source>
</evidence>
<dbReference type="AlphaFoldDB" id="A0AAV2GIB4"/>
<evidence type="ECO:0000313" key="1">
    <source>
        <dbReference type="EMBL" id="CAL1410414.1"/>
    </source>
</evidence>
<dbReference type="EMBL" id="OZ034822">
    <property type="protein sequence ID" value="CAL1410414.1"/>
    <property type="molecule type" value="Genomic_DNA"/>
</dbReference>